<dbReference type="PANTHER" id="PTHR42792:SF2">
    <property type="entry name" value="FLAGELLIN"/>
    <property type="match status" value="1"/>
</dbReference>
<dbReference type="STRING" id="1121476.SAMN02745751_02951"/>
<dbReference type="Proteomes" id="UP000184052">
    <property type="component" value="Unassembled WGS sequence"/>
</dbReference>
<keyword evidence="3 4" id="KW-0975">Bacterial flagellum</keyword>
<dbReference type="InterPro" id="IPR001492">
    <property type="entry name" value="Flagellin"/>
</dbReference>
<dbReference type="InterPro" id="IPR001029">
    <property type="entry name" value="Flagellin_N"/>
</dbReference>
<dbReference type="Gene3D" id="1.20.1330.10">
    <property type="entry name" value="f41 fragment of flagellin, N-terminal domain"/>
    <property type="match status" value="1"/>
</dbReference>
<dbReference type="Gene3D" id="2.30.220.10">
    <property type="entry name" value="f41 fragment of flagellin, C-terminal domain"/>
    <property type="match status" value="1"/>
</dbReference>
<comment type="function">
    <text evidence="4">Flagellin is the subunit protein which polymerizes to form the filaments of bacterial flagella.</text>
</comment>
<evidence type="ECO:0000313" key="8">
    <source>
        <dbReference type="Proteomes" id="UP000184052"/>
    </source>
</evidence>
<feature type="domain" description="Flagellin C-terminal" evidence="6">
    <location>
        <begin position="432"/>
        <end position="516"/>
    </location>
</feature>
<dbReference type="InterPro" id="IPR042187">
    <property type="entry name" value="Flagellin_C_sub2"/>
</dbReference>
<dbReference type="Gene3D" id="2.170.280.10">
    <property type="entry name" value="f41 fragment of flagellin, middle domain"/>
    <property type="match status" value="1"/>
</dbReference>
<keyword evidence="7" id="KW-0966">Cell projection</keyword>
<evidence type="ECO:0000256" key="2">
    <source>
        <dbReference type="ARBA" id="ARBA00020110"/>
    </source>
</evidence>
<comment type="similarity">
    <text evidence="1 4">Belongs to the bacterial flagellin family.</text>
</comment>
<evidence type="ECO:0000256" key="3">
    <source>
        <dbReference type="ARBA" id="ARBA00023143"/>
    </source>
</evidence>
<evidence type="ECO:0000259" key="6">
    <source>
        <dbReference type="Pfam" id="PF00700"/>
    </source>
</evidence>
<evidence type="ECO:0000259" key="5">
    <source>
        <dbReference type="Pfam" id="PF00669"/>
    </source>
</evidence>
<dbReference type="GO" id="GO:0005198">
    <property type="term" value="F:structural molecule activity"/>
    <property type="evidence" value="ECO:0007669"/>
    <property type="project" value="UniProtKB-UniRule"/>
</dbReference>
<sequence length="517" mass="54978">MRIYNNLMSMSACGFMNRAMNRKMDSLEKLSSGRSINSAADNAAGLAISEKIRAQINGLGRAEKNAQDGISMLQTAEGALEETSEILQRMRTLSIQSFNDALSQDDRVKIQLEVDELASEITRISNAVEFNGKKLLNGGLTSDTQNGSDINLQIGSGAEQIMSFGIKALDAHSLGVDRRLAEVTVEKGDGDVVGAEVVGNSGVVVDGNVVSVTTEVLEAGGAQKNGVKIYSFYPSSMENIYINDELVFMTKVRNLSSVSTYYNPQAPGLGQQLADAFQNATYLVDEYTTADLKDKYLISWDADHLVIDTIETGSSSEINFDGSPSDTLAMLGFDTTTVFGTDESYTATFSDGIREDSIVTVAADATSAIGTGDFAGIGVSLDGSIGNGTSTITLDIESGTAAIIDDDGTVNDAVANGGIDVSTGSSARVAIATIDEAIDTVSGEKSKIGAMHNRLEHVVNNLLTASENLTSSESRIRDADMAKEMMEFTKMEILVNVTQAIMSQANKNQEEVLSLLR</sequence>
<reference evidence="7 8" key="1">
    <citation type="submission" date="2016-11" db="EMBL/GenBank/DDBJ databases">
        <authorList>
            <person name="Jaros S."/>
            <person name="Januszkiewicz K."/>
            <person name="Wedrychowicz H."/>
        </authorList>
    </citation>
    <scope>NUCLEOTIDE SEQUENCE [LARGE SCALE GENOMIC DNA]</scope>
    <source>
        <strain evidence="7 8">DSM 17477</strain>
    </source>
</reference>
<keyword evidence="8" id="KW-1185">Reference proteome</keyword>
<dbReference type="Pfam" id="PF00669">
    <property type="entry name" value="Flagellin_N"/>
    <property type="match status" value="1"/>
</dbReference>
<dbReference type="PANTHER" id="PTHR42792">
    <property type="entry name" value="FLAGELLIN"/>
    <property type="match status" value="1"/>
</dbReference>
<dbReference type="SUPFAM" id="SSF64518">
    <property type="entry name" value="Phase 1 flagellin"/>
    <property type="match status" value="1"/>
</dbReference>
<gene>
    <name evidence="7" type="ORF">SAMN02745751_02951</name>
</gene>
<keyword evidence="7" id="KW-0282">Flagellum</keyword>
<proteinExistence type="inferred from homology"/>
<dbReference type="RefSeq" id="WP_073050336.1">
    <property type="nucleotide sequence ID" value="NZ_FQZL01000027.1"/>
</dbReference>
<dbReference type="GO" id="GO:0005576">
    <property type="term" value="C:extracellular region"/>
    <property type="evidence" value="ECO:0007669"/>
    <property type="project" value="UniProtKB-SubCell"/>
</dbReference>
<keyword evidence="4" id="KW-0964">Secreted</keyword>
<dbReference type="GO" id="GO:0009288">
    <property type="term" value="C:bacterial-type flagellum"/>
    <property type="evidence" value="ECO:0007669"/>
    <property type="project" value="UniProtKB-SubCell"/>
</dbReference>
<evidence type="ECO:0000313" key="7">
    <source>
        <dbReference type="EMBL" id="SHJ60749.1"/>
    </source>
</evidence>
<dbReference type="OrthoDB" id="9796789at2"/>
<comment type="subcellular location">
    <subcellularLocation>
        <location evidence="4">Secreted</location>
    </subcellularLocation>
    <subcellularLocation>
        <location evidence="4">Bacterial flagellum</location>
    </subcellularLocation>
</comment>
<accession>A0A1M6KP79</accession>
<keyword evidence="7" id="KW-0969">Cilium</keyword>
<feature type="domain" description="Flagellin N-terminal" evidence="5">
    <location>
        <begin position="4"/>
        <end position="138"/>
    </location>
</feature>
<dbReference type="PRINTS" id="PR00207">
    <property type="entry name" value="FLAGELLIN"/>
</dbReference>
<evidence type="ECO:0000256" key="1">
    <source>
        <dbReference type="ARBA" id="ARBA00005709"/>
    </source>
</evidence>
<dbReference type="InterPro" id="IPR046358">
    <property type="entry name" value="Flagellin_C"/>
</dbReference>
<dbReference type="Pfam" id="PF00700">
    <property type="entry name" value="Flagellin_C"/>
    <property type="match status" value="1"/>
</dbReference>
<dbReference type="Gene3D" id="6.10.10.10">
    <property type="entry name" value="Flagellar export chaperone, C-terminal domain"/>
    <property type="match status" value="1"/>
</dbReference>
<evidence type="ECO:0000256" key="4">
    <source>
        <dbReference type="RuleBase" id="RU362073"/>
    </source>
</evidence>
<organism evidence="7 8">
    <name type="scientific">Dethiosulfatibacter aminovorans DSM 17477</name>
    <dbReference type="NCBI Taxonomy" id="1121476"/>
    <lineage>
        <taxon>Bacteria</taxon>
        <taxon>Bacillati</taxon>
        <taxon>Bacillota</taxon>
        <taxon>Tissierellia</taxon>
        <taxon>Dethiosulfatibacter</taxon>
    </lineage>
</organism>
<dbReference type="AlphaFoldDB" id="A0A1M6KP79"/>
<dbReference type="EMBL" id="FQZL01000027">
    <property type="protein sequence ID" value="SHJ60749.1"/>
    <property type="molecule type" value="Genomic_DNA"/>
</dbReference>
<protein>
    <recommendedName>
        <fullName evidence="2 4">Flagellin</fullName>
    </recommendedName>
</protein>
<name>A0A1M6KP79_9FIRM</name>